<dbReference type="AlphaFoldDB" id="A0A4Q0M6S0"/>
<feature type="chain" id="PRO_5020770203" evidence="1">
    <location>
        <begin position="21"/>
        <end position="156"/>
    </location>
</feature>
<reference evidence="2 3" key="1">
    <citation type="submission" date="2018-12" db="EMBL/GenBank/DDBJ databases">
        <title>bacterium Hansschlegelia zhihuaiae S113.</title>
        <authorList>
            <person name="He J."/>
        </authorList>
    </citation>
    <scope>NUCLEOTIDE SEQUENCE [LARGE SCALE GENOMIC DNA]</scope>
    <source>
        <strain evidence="2 3">S 113</strain>
    </source>
</reference>
<dbReference type="Proteomes" id="UP000289708">
    <property type="component" value="Unassembled WGS sequence"/>
</dbReference>
<feature type="signal peptide" evidence="1">
    <location>
        <begin position="1"/>
        <end position="20"/>
    </location>
</feature>
<dbReference type="EMBL" id="RYFI01000024">
    <property type="protein sequence ID" value="RXF68760.1"/>
    <property type="molecule type" value="Genomic_DNA"/>
</dbReference>
<organism evidence="2 3">
    <name type="scientific">Hansschlegelia zhihuaiae</name>
    <dbReference type="NCBI Taxonomy" id="405005"/>
    <lineage>
        <taxon>Bacteria</taxon>
        <taxon>Pseudomonadati</taxon>
        <taxon>Pseudomonadota</taxon>
        <taxon>Alphaproteobacteria</taxon>
        <taxon>Hyphomicrobiales</taxon>
        <taxon>Methylopilaceae</taxon>
        <taxon>Hansschlegelia</taxon>
    </lineage>
</organism>
<accession>A0A4Q0M6S0</accession>
<keyword evidence="3" id="KW-1185">Reference proteome</keyword>
<keyword evidence="1" id="KW-0732">Signal</keyword>
<sequence>MRRPACALAAAAFAAVPASALPAKYYQENVFKSCSTGGIFCQAVFPAIPADRVLRVNSASCRVFLSSRTAVFSHVQLGSDKGDGPFYLDVTSISNASGRTFMATFAGPVFLSQSSAPRVSTYATGASTVSFDCNISGVLEKAPLEAGPAAAEAEAD</sequence>
<evidence type="ECO:0000313" key="2">
    <source>
        <dbReference type="EMBL" id="RXF68760.1"/>
    </source>
</evidence>
<evidence type="ECO:0000256" key="1">
    <source>
        <dbReference type="SAM" id="SignalP"/>
    </source>
</evidence>
<gene>
    <name evidence="2" type="ORF">EK403_19565</name>
</gene>
<dbReference type="RefSeq" id="WP_128779141.1">
    <property type="nucleotide sequence ID" value="NZ_RYFI01000024.1"/>
</dbReference>
<protein>
    <submittedName>
        <fullName evidence="2">Uncharacterized protein</fullName>
    </submittedName>
</protein>
<proteinExistence type="predicted"/>
<evidence type="ECO:0000313" key="3">
    <source>
        <dbReference type="Proteomes" id="UP000289708"/>
    </source>
</evidence>
<name>A0A4Q0M6S0_9HYPH</name>
<comment type="caution">
    <text evidence="2">The sequence shown here is derived from an EMBL/GenBank/DDBJ whole genome shotgun (WGS) entry which is preliminary data.</text>
</comment>